<reference evidence="1" key="1">
    <citation type="submission" date="2018-11" db="EMBL/GenBank/DDBJ databases">
        <authorList>
            <consortium name="Genoscope - CEA"/>
            <person name="William W."/>
        </authorList>
    </citation>
    <scope>NUCLEOTIDE SEQUENCE [LARGE SCALE GENOMIC DNA]</scope>
    <source>
        <strain evidence="1">T9AD</strain>
    </source>
</reference>
<evidence type="ECO:0000313" key="1">
    <source>
        <dbReference type="EMBL" id="VDN63480.1"/>
    </source>
</evidence>
<protein>
    <submittedName>
        <fullName evidence="1">Uncharacterized protein</fullName>
    </submittedName>
</protein>
<name>A0A653B489_ECTOL</name>
<accession>A0A653B489</accession>
<organism evidence="1">
    <name type="scientific">Ectopseudomonas oleovorans</name>
    <name type="common">Pseudomonas oleovorans</name>
    <dbReference type="NCBI Taxonomy" id="301"/>
    <lineage>
        <taxon>Bacteria</taxon>
        <taxon>Pseudomonadati</taxon>
        <taxon>Pseudomonadota</taxon>
        <taxon>Gammaproteobacteria</taxon>
        <taxon>Pseudomonadales</taxon>
        <taxon>Pseudomonadaceae</taxon>
        <taxon>Ectopseudomonas</taxon>
    </lineage>
</organism>
<gene>
    <name evidence="1" type="ORF">POT9AD_2505</name>
</gene>
<dbReference type="AlphaFoldDB" id="A0A653B489"/>
<proteinExistence type="predicted"/>
<sequence length="136" mass="15739">MSVKKVSMILLLPVSFLISLWGAVHVATTQGVQYSYASPSGQFIIQNVLLLPWFGTWCDLAYIRVIDTHTPDSSFRTPLYSKYYTDMRMHEDDRVVGVIWFDFDKQQQSFSVGVPDWKDSWMNVFISNTPYQVVEN</sequence>
<dbReference type="EMBL" id="LR130779">
    <property type="protein sequence ID" value="VDN63480.1"/>
    <property type="molecule type" value="Genomic_DNA"/>
</dbReference>